<dbReference type="PANTHER" id="PTHR34582">
    <property type="entry name" value="UPF0702 TRANSMEMBRANE PROTEIN YCAP"/>
    <property type="match status" value="1"/>
</dbReference>
<dbReference type="InterPro" id="IPR007353">
    <property type="entry name" value="DUF421"/>
</dbReference>
<keyword evidence="4 7" id="KW-0812">Transmembrane</keyword>
<dbReference type="EMBL" id="CP022437">
    <property type="protein sequence ID" value="ASN06442.1"/>
    <property type="molecule type" value="Genomic_DNA"/>
</dbReference>
<dbReference type="Proteomes" id="UP000204391">
    <property type="component" value="Chromosome"/>
</dbReference>
<organism evidence="10 11">
    <name type="scientific">Virgibacillus necropolis</name>
    <dbReference type="NCBI Taxonomy" id="163877"/>
    <lineage>
        <taxon>Bacteria</taxon>
        <taxon>Bacillati</taxon>
        <taxon>Bacillota</taxon>
        <taxon>Bacilli</taxon>
        <taxon>Bacillales</taxon>
        <taxon>Bacillaceae</taxon>
        <taxon>Virgibacillus</taxon>
    </lineage>
</organism>
<protein>
    <recommendedName>
        <fullName evidence="12">DUF421 domain-containing protein</fullName>
    </recommendedName>
</protein>
<feature type="domain" description="YetF C-terminal" evidence="8">
    <location>
        <begin position="91"/>
        <end position="222"/>
    </location>
</feature>
<dbReference type="Pfam" id="PF04239">
    <property type="entry name" value="DUF421"/>
    <property type="match status" value="1"/>
</dbReference>
<evidence type="ECO:0000256" key="6">
    <source>
        <dbReference type="ARBA" id="ARBA00023136"/>
    </source>
</evidence>
<feature type="transmembrane region" description="Helical" evidence="7">
    <location>
        <begin position="67"/>
        <end position="89"/>
    </location>
</feature>
<evidence type="ECO:0000256" key="1">
    <source>
        <dbReference type="ARBA" id="ARBA00004651"/>
    </source>
</evidence>
<reference evidence="10 11" key="1">
    <citation type="journal article" date="2003" name="Int. J. Syst. Evol. Microbiol.">
        <title>Virgibacillus carmonensis sp. nov., Virgibacillus necropolis sp. nov. and Virgibacillus picturae sp. nov., three novel species isolated from deteriorated mural paintings, transfer of the species of the genus salibacillus to Virgibacillus, as Virgibacillus marismortui comb. nov. and Virgibacillus salexigens comb. nov., and emended description of the genus Virgibacillus.</title>
        <authorList>
            <person name="Heyrman J."/>
            <person name="Logan N.A."/>
            <person name="Busse H.J."/>
            <person name="Balcaen A."/>
            <person name="Lebbe L."/>
            <person name="Rodriguez-Diaz M."/>
            <person name="Swings J."/>
            <person name="De Vos P."/>
        </authorList>
    </citation>
    <scope>NUCLEOTIDE SEQUENCE [LARGE SCALE GENOMIC DNA]</scope>
    <source>
        <strain evidence="10 11">LMG 19488</strain>
    </source>
</reference>
<evidence type="ECO:0000313" key="10">
    <source>
        <dbReference type="EMBL" id="ASN06442.1"/>
    </source>
</evidence>
<feature type="domain" description="YetF-like N-terminal transmembrane" evidence="9">
    <location>
        <begin position="14"/>
        <end position="82"/>
    </location>
</feature>
<keyword evidence="6 7" id="KW-0472">Membrane</keyword>
<sequence length="234" mass="26467">MDFFTGQESLTAIQWVLRAIVGFFFLVLSAKIMGQRSISQLRFLDFVIALLLGNIIAHPLSDEGLGLGGSMITMTVLVILYLAGVFLSLRWIPLRKIFDPSPMPLIENGEINYKNLTKARISIDLLLSELRKEKTEDIQKVALALWEPGGSISIFLYPQHQPITHSNSTSAIQPFNFPKTIIKERKIDYNELSKLGKDEQWLMQKIKTTGNVLVDDVLLATIDNSDKIKIFLYK</sequence>
<name>A0A221MFQ4_9BACI</name>
<evidence type="ECO:0000256" key="5">
    <source>
        <dbReference type="ARBA" id="ARBA00022989"/>
    </source>
</evidence>
<evidence type="ECO:0000256" key="2">
    <source>
        <dbReference type="ARBA" id="ARBA00006448"/>
    </source>
</evidence>
<comment type="subcellular location">
    <subcellularLocation>
        <location evidence="1">Cell membrane</location>
        <topology evidence="1">Multi-pass membrane protein</topology>
    </subcellularLocation>
</comment>
<feature type="transmembrane region" description="Helical" evidence="7">
    <location>
        <begin position="42"/>
        <end position="61"/>
    </location>
</feature>
<dbReference type="KEGG" id="vne:CFK40_16160"/>
<dbReference type="GO" id="GO:0005886">
    <property type="term" value="C:plasma membrane"/>
    <property type="evidence" value="ECO:0007669"/>
    <property type="project" value="UniProtKB-SubCell"/>
</dbReference>
<dbReference type="AlphaFoldDB" id="A0A221MFQ4"/>
<dbReference type="RefSeq" id="WP_089533440.1">
    <property type="nucleotide sequence ID" value="NZ_CP022437.1"/>
</dbReference>
<dbReference type="Pfam" id="PF20730">
    <property type="entry name" value="YetF_N"/>
    <property type="match status" value="1"/>
</dbReference>
<dbReference type="InterPro" id="IPR023090">
    <property type="entry name" value="UPF0702_alpha/beta_dom_sf"/>
</dbReference>
<keyword evidence="3" id="KW-1003">Cell membrane</keyword>
<proteinExistence type="inferred from homology"/>
<evidence type="ECO:0000256" key="7">
    <source>
        <dbReference type="SAM" id="Phobius"/>
    </source>
</evidence>
<keyword evidence="11" id="KW-1185">Reference proteome</keyword>
<evidence type="ECO:0000259" key="8">
    <source>
        <dbReference type="Pfam" id="PF04239"/>
    </source>
</evidence>
<comment type="similarity">
    <text evidence="2">Belongs to the UPF0702 family.</text>
</comment>
<evidence type="ECO:0008006" key="12">
    <source>
        <dbReference type="Google" id="ProtNLM"/>
    </source>
</evidence>
<dbReference type="PANTHER" id="PTHR34582:SF5">
    <property type="entry name" value="UPF0702 TRANSMEMBRANE PROTEIN YETF"/>
    <property type="match status" value="1"/>
</dbReference>
<dbReference type="InterPro" id="IPR048454">
    <property type="entry name" value="YetF_N"/>
</dbReference>
<evidence type="ECO:0000256" key="4">
    <source>
        <dbReference type="ARBA" id="ARBA00022692"/>
    </source>
</evidence>
<evidence type="ECO:0000313" key="11">
    <source>
        <dbReference type="Proteomes" id="UP000204391"/>
    </source>
</evidence>
<accession>A0A221MFQ4</accession>
<dbReference type="Gene3D" id="3.30.240.20">
    <property type="entry name" value="bsu07140 like domains"/>
    <property type="match status" value="2"/>
</dbReference>
<gene>
    <name evidence="10" type="ORF">CFK40_16160</name>
</gene>
<evidence type="ECO:0000259" key="9">
    <source>
        <dbReference type="Pfam" id="PF20730"/>
    </source>
</evidence>
<keyword evidence="5 7" id="KW-1133">Transmembrane helix</keyword>
<evidence type="ECO:0000256" key="3">
    <source>
        <dbReference type="ARBA" id="ARBA00022475"/>
    </source>
</evidence>
<dbReference type="OrthoDB" id="1899680at2"/>
<feature type="transmembrane region" description="Helical" evidence="7">
    <location>
        <begin position="12"/>
        <end position="30"/>
    </location>
</feature>